<organism evidence="1 2">
    <name type="scientific">Lentinula raphanica</name>
    <dbReference type="NCBI Taxonomy" id="153919"/>
    <lineage>
        <taxon>Eukaryota</taxon>
        <taxon>Fungi</taxon>
        <taxon>Dikarya</taxon>
        <taxon>Basidiomycota</taxon>
        <taxon>Agaricomycotina</taxon>
        <taxon>Agaricomycetes</taxon>
        <taxon>Agaricomycetidae</taxon>
        <taxon>Agaricales</taxon>
        <taxon>Marasmiineae</taxon>
        <taxon>Omphalotaceae</taxon>
        <taxon>Lentinula</taxon>
    </lineage>
</organism>
<evidence type="ECO:0000313" key="2">
    <source>
        <dbReference type="Proteomes" id="UP001163846"/>
    </source>
</evidence>
<dbReference type="AlphaFoldDB" id="A0AA38NWL4"/>
<reference evidence="1" key="1">
    <citation type="submission" date="2022-08" db="EMBL/GenBank/DDBJ databases">
        <authorList>
            <consortium name="DOE Joint Genome Institute"/>
            <person name="Min B."/>
            <person name="Riley R."/>
            <person name="Sierra-Patev S."/>
            <person name="Naranjo-Ortiz M."/>
            <person name="Looney B."/>
            <person name="Konkel Z."/>
            <person name="Slot J.C."/>
            <person name="Sakamoto Y."/>
            <person name="Steenwyk J.L."/>
            <person name="Rokas A."/>
            <person name="Carro J."/>
            <person name="Camarero S."/>
            <person name="Ferreira P."/>
            <person name="Molpeceres G."/>
            <person name="Ruiz-Duenas F.J."/>
            <person name="Serrano A."/>
            <person name="Henrissat B."/>
            <person name="Drula E."/>
            <person name="Hughes K.W."/>
            <person name="Mata J.L."/>
            <person name="Ishikawa N.K."/>
            <person name="Vargas-Isla R."/>
            <person name="Ushijima S."/>
            <person name="Smith C.A."/>
            <person name="Ahrendt S."/>
            <person name="Andreopoulos W."/>
            <person name="He G."/>
            <person name="Labutti K."/>
            <person name="Lipzen A."/>
            <person name="Ng V."/>
            <person name="Sandor L."/>
            <person name="Barry K."/>
            <person name="Martinez A.T."/>
            <person name="Xiao Y."/>
            <person name="Gibbons J.G."/>
            <person name="Terashima K."/>
            <person name="Hibbett D.S."/>
            <person name="Grigoriev I.V."/>
        </authorList>
    </citation>
    <scope>NUCLEOTIDE SEQUENCE</scope>
    <source>
        <strain evidence="1">TFB9207</strain>
    </source>
</reference>
<proteinExistence type="predicted"/>
<sequence>MWSVMKNTHRHGYRPTKEAGGSWERRWKKLFTPLTADDEGTLAPILHRKQKLNRSECALIIRRQRCEQLFPSSFPTSTCLLRWAVAMPESELQQTMSRKNSAFRHRTSFKDPEISIKQEFQLSNDPCFEFGAIGYLVTPCLRRSHRHKNIRRASDERPMSVWLKGSYKDTARAIRCITHPGKSSTRINETDLTARMLCNPVLRAQLLVKRRKEIGISGIR</sequence>
<keyword evidence="2" id="KW-1185">Reference proteome</keyword>
<dbReference type="EMBL" id="MU807143">
    <property type="protein sequence ID" value="KAJ3831952.1"/>
    <property type="molecule type" value="Genomic_DNA"/>
</dbReference>
<name>A0AA38NWL4_9AGAR</name>
<gene>
    <name evidence="1" type="ORF">F5878DRAFT_647188</name>
</gene>
<dbReference type="Proteomes" id="UP001163846">
    <property type="component" value="Unassembled WGS sequence"/>
</dbReference>
<protein>
    <submittedName>
        <fullName evidence="1">Uncharacterized protein</fullName>
    </submittedName>
</protein>
<accession>A0AA38NWL4</accession>
<comment type="caution">
    <text evidence="1">The sequence shown here is derived from an EMBL/GenBank/DDBJ whole genome shotgun (WGS) entry which is preliminary data.</text>
</comment>
<evidence type="ECO:0000313" key="1">
    <source>
        <dbReference type="EMBL" id="KAJ3831952.1"/>
    </source>
</evidence>